<gene>
    <name evidence="1" type="ORF">CS063_04660</name>
</gene>
<protein>
    <submittedName>
        <fullName evidence="1">Uncharacterized protein</fullName>
    </submittedName>
</protein>
<name>A0AC61DF65_9FIRM</name>
<dbReference type="EMBL" id="PEDL01000002">
    <property type="protein sequence ID" value="PHV71850.1"/>
    <property type="molecule type" value="Genomic_DNA"/>
</dbReference>
<accession>A0AC61DF65</accession>
<keyword evidence="2" id="KW-1185">Reference proteome</keyword>
<dbReference type="Proteomes" id="UP000224460">
    <property type="component" value="Unassembled WGS sequence"/>
</dbReference>
<sequence length="67" mass="8023">MRNLVNKLRSQSNHYIKNREATFFVRGISKQTYALRNVGSFFSLKAMRDKVTYLFIAFSFCQKKYFL</sequence>
<organism evidence="1 2">
    <name type="scientific">Sporanaerobium hydrogeniformans</name>
    <dbReference type="NCBI Taxonomy" id="3072179"/>
    <lineage>
        <taxon>Bacteria</taxon>
        <taxon>Bacillati</taxon>
        <taxon>Bacillota</taxon>
        <taxon>Clostridia</taxon>
        <taxon>Lachnospirales</taxon>
        <taxon>Lachnospiraceae</taxon>
        <taxon>Sporanaerobium</taxon>
    </lineage>
</organism>
<reference evidence="1" key="1">
    <citation type="submission" date="2017-10" db="EMBL/GenBank/DDBJ databases">
        <title>Genome sequence of cellulolytic Lachnospiraceae bacterium XHS1971 isolated from hotspring sediment.</title>
        <authorList>
            <person name="Vasudevan G."/>
            <person name="Joshi A.J."/>
            <person name="Hivarkar S."/>
            <person name="Lanjekar V.B."/>
            <person name="Dhakephalkar P.K."/>
            <person name="Dagar S."/>
        </authorList>
    </citation>
    <scope>NUCLEOTIDE SEQUENCE</scope>
    <source>
        <strain evidence="1">XHS1971</strain>
    </source>
</reference>
<comment type="caution">
    <text evidence="1">The sequence shown here is derived from an EMBL/GenBank/DDBJ whole genome shotgun (WGS) entry which is preliminary data.</text>
</comment>
<evidence type="ECO:0000313" key="2">
    <source>
        <dbReference type="Proteomes" id="UP000224460"/>
    </source>
</evidence>
<proteinExistence type="predicted"/>
<evidence type="ECO:0000313" key="1">
    <source>
        <dbReference type="EMBL" id="PHV71850.1"/>
    </source>
</evidence>